<dbReference type="EMBL" id="GEDV01006339">
    <property type="protein sequence ID" value="JAP82218.1"/>
    <property type="molecule type" value="Transcribed_RNA"/>
</dbReference>
<evidence type="ECO:0000256" key="1">
    <source>
        <dbReference type="SAM" id="SignalP"/>
    </source>
</evidence>
<organism evidence="2">
    <name type="scientific">Rhipicephalus appendiculatus</name>
    <name type="common">Brown ear tick</name>
    <dbReference type="NCBI Taxonomy" id="34631"/>
    <lineage>
        <taxon>Eukaryota</taxon>
        <taxon>Metazoa</taxon>
        <taxon>Ecdysozoa</taxon>
        <taxon>Arthropoda</taxon>
        <taxon>Chelicerata</taxon>
        <taxon>Arachnida</taxon>
        <taxon>Acari</taxon>
        <taxon>Parasitiformes</taxon>
        <taxon>Ixodida</taxon>
        <taxon>Ixodoidea</taxon>
        <taxon>Ixodidae</taxon>
        <taxon>Rhipicephalinae</taxon>
        <taxon>Rhipicephalus</taxon>
        <taxon>Rhipicephalus</taxon>
    </lineage>
</organism>
<dbReference type="AlphaFoldDB" id="A0A131YUE0"/>
<evidence type="ECO:0000313" key="2">
    <source>
        <dbReference type="EMBL" id="JAP82218.1"/>
    </source>
</evidence>
<proteinExistence type="predicted"/>
<feature type="chain" id="PRO_5007286141" evidence="1">
    <location>
        <begin position="21"/>
        <end position="232"/>
    </location>
</feature>
<accession>A0A131YUE0</accession>
<keyword evidence="1" id="KW-0732">Signal</keyword>
<reference evidence="2" key="1">
    <citation type="journal article" date="2016" name="Ticks Tick Borne Dis.">
        <title>De novo assembly and annotation of the salivary gland transcriptome of Rhipicephalus appendiculatus male and female ticks during blood feeding.</title>
        <authorList>
            <person name="de Castro M.H."/>
            <person name="de Klerk D."/>
            <person name="Pienaar R."/>
            <person name="Latif A.A."/>
            <person name="Rees D.J."/>
            <person name="Mans B.J."/>
        </authorList>
    </citation>
    <scope>NUCLEOTIDE SEQUENCE</scope>
    <source>
        <tissue evidence="2">Salivary glands</tissue>
    </source>
</reference>
<feature type="signal peptide" evidence="1">
    <location>
        <begin position="1"/>
        <end position="20"/>
    </location>
</feature>
<name>A0A131YUE0_RHIAP</name>
<protein>
    <submittedName>
        <fullName evidence="2">Basic tail secreted protein</fullName>
    </submittedName>
</protein>
<sequence length="232" mass="26190">MSIFHYIFAVSIILSGSTTAAPSHKSPSCDVILQPNYPRTGCYYKCYSPKRGWIKGTHNDGTSCQHTKFPRSPGQCMRGVCIANEVEIPKVNATTIGKLCDGKYRGVWDEYGERVINVGICLQGSCTPYYKLESMHRNIKQKVFAKKYHRCPQENHYGRHALGDCHYYCQQENEWFYGFYESNYNSACKTFGSKRTSGYCCEGRCISKAYCGQEIDDASSRSVSTAEVSSIL</sequence>